<comment type="caution">
    <text evidence="3">The sequence shown here is derived from an EMBL/GenBank/DDBJ whole genome shotgun (WGS) entry which is preliminary data.</text>
</comment>
<gene>
    <name evidence="3" type="ORF">DC3_45590</name>
</gene>
<feature type="transmembrane region" description="Helical" evidence="1">
    <location>
        <begin position="52"/>
        <end position="76"/>
    </location>
</feature>
<dbReference type="Pfam" id="PF09925">
    <property type="entry name" value="DUF2157"/>
    <property type="match status" value="1"/>
</dbReference>
<feature type="transmembrane region" description="Helical" evidence="1">
    <location>
        <begin position="216"/>
        <end position="238"/>
    </location>
</feature>
<feature type="transmembrane region" description="Helical" evidence="1">
    <location>
        <begin position="141"/>
        <end position="172"/>
    </location>
</feature>
<evidence type="ECO:0000259" key="2">
    <source>
        <dbReference type="Pfam" id="PF09925"/>
    </source>
</evidence>
<evidence type="ECO:0000313" key="3">
    <source>
        <dbReference type="EMBL" id="GEM48924.1"/>
    </source>
</evidence>
<feature type="transmembrane region" description="Helical" evidence="1">
    <location>
        <begin position="245"/>
        <end position="266"/>
    </location>
</feature>
<feature type="transmembrane region" description="Helical" evidence="1">
    <location>
        <begin position="112"/>
        <end position="129"/>
    </location>
</feature>
<keyword evidence="1" id="KW-1133">Transmembrane helix</keyword>
<accession>A0A511N7W2</accession>
<feature type="transmembrane region" description="Helical" evidence="1">
    <location>
        <begin position="272"/>
        <end position="291"/>
    </location>
</feature>
<feature type="transmembrane region" description="Helical" evidence="1">
    <location>
        <begin position="377"/>
        <end position="397"/>
    </location>
</feature>
<feature type="transmembrane region" description="Helical" evidence="1">
    <location>
        <begin position="325"/>
        <end position="341"/>
    </location>
</feature>
<organism evidence="3 4">
    <name type="scientific">Deinococcus cellulosilyticus (strain DSM 18568 / NBRC 106333 / KACC 11606 / 5516J-15)</name>
    <dbReference type="NCBI Taxonomy" id="1223518"/>
    <lineage>
        <taxon>Bacteria</taxon>
        <taxon>Thermotogati</taxon>
        <taxon>Deinococcota</taxon>
        <taxon>Deinococci</taxon>
        <taxon>Deinococcales</taxon>
        <taxon>Deinococcaceae</taxon>
        <taxon>Deinococcus</taxon>
    </lineage>
</organism>
<dbReference type="Proteomes" id="UP000321306">
    <property type="component" value="Unassembled WGS sequence"/>
</dbReference>
<feature type="transmembrane region" description="Helical" evidence="1">
    <location>
        <begin position="303"/>
        <end position="319"/>
    </location>
</feature>
<reference evidence="3 4" key="1">
    <citation type="submission" date="2019-07" db="EMBL/GenBank/DDBJ databases">
        <title>Whole genome shotgun sequence of Deinococcus cellulosilyticus NBRC 106333.</title>
        <authorList>
            <person name="Hosoyama A."/>
            <person name="Uohara A."/>
            <person name="Ohji S."/>
            <person name="Ichikawa N."/>
        </authorList>
    </citation>
    <scope>NUCLEOTIDE SEQUENCE [LARGE SCALE GENOMIC DNA]</scope>
    <source>
        <strain evidence="3 4">NBRC 106333</strain>
    </source>
</reference>
<dbReference type="InterPro" id="IPR018677">
    <property type="entry name" value="DUF2157"/>
</dbReference>
<dbReference type="EMBL" id="BJXB01000026">
    <property type="protein sequence ID" value="GEM48924.1"/>
    <property type="molecule type" value="Genomic_DNA"/>
</dbReference>
<evidence type="ECO:0000256" key="1">
    <source>
        <dbReference type="SAM" id="Phobius"/>
    </source>
</evidence>
<keyword evidence="1" id="KW-0472">Membrane</keyword>
<protein>
    <recommendedName>
        <fullName evidence="2">DUF2157 domain-containing protein</fullName>
    </recommendedName>
</protein>
<sequence length="403" mass="44565">MKRPLSTAQRQWLLAELRVWQEKDILQGEQARAILDLYPQEAEMQSARQSRVFVVLWTFGMLFLGAAILAVVAFNWAVVPAAVRVLLVLLGLGASHILAARSSGVMSDVWSLLANLVMGAGIWVIAQTFQMSMDTSIGQLLWMLGILFTLLQARSSLNHFLLIGIFAAMFYYGDSGQTPAVLLGGLLLIPSVVWAHRKPAPGLFNGLMVALVYWMYWGLATLGQYALLLPLGAGLLLLGENLRPSIFRVLGWSVLIIMTTLMGTVSDMRGQTAIGWTLHGVLILLPLAYVVWSRPAAVPWSRYTLPVLLLLLTPLYGLLGRDGTVILSLVFTLLLGYHLTVRGIQEDLGWMFSLGAITLVLTLLYRSYGYLEPFGDGGWILMMLVVSAIFIALALYWRRRKSS</sequence>
<dbReference type="OrthoDB" id="7353197at2"/>
<keyword evidence="1" id="KW-0812">Transmembrane</keyword>
<evidence type="ECO:0000313" key="4">
    <source>
        <dbReference type="Proteomes" id="UP000321306"/>
    </source>
</evidence>
<dbReference type="AlphaFoldDB" id="A0A511N7W2"/>
<feature type="transmembrane region" description="Helical" evidence="1">
    <location>
        <begin position="82"/>
        <end position="100"/>
    </location>
</feature>
<keyword evidence="4" id="KW-1185">Reference proteome</keyword>
<feature type="transmembrane region" description="Helical" evidence="1">
    <location>
        <begin position="348"/>
        <end position="365"/>
    </location>
</feature>
<feature type="domain" description="DUF2157" evidence="2">
    <location>
        <begin position="20"/>
        <end position="156"/>
    </location>
</feature>
<proteinExistence type="predicted"/>
<feature type="transmembrane region" description="Helical" evidence="1">
    <location>
        <begin position="179"/>
        <end position="196"/>
    </location>
</feature>
<name>A0A511N7W2_DEIC1</name>
<dbReference type="RefSeq" id="WP_146888528.1">
    <property type="nucleotide sequence ID" value="NZ_BJXB01000026.1"/>
</dbReference>